<keyword evidence="3" id="KW-1185">Reference proteome</keyword>
<dbReference type="GO" id="GO:0005524">
    <property type="term" value="F:ATP binding"/>
    <property type="evidence" value="ECO:0007669"/>
    <property type="project" value="InterPro"/>
</dbReference>
<dbReference type="SUPFAM" id="SSF56112">
    <property type="entry name" value="Protein kinase-like (PK-like)"/>
    <property type="match status" value="1"/>
</dbReference>
<dbReference type="InterPro" id="IPR011009">
    <property type="entry name" value="Kinase-like_dom_sf"/>
</dbReference>
<dbReference type="InterPro" id="IPR000719">
    <property type="entry name" value="Prot_kinase_dom"/>
</dbReference>
<comment type="caution">
    <text evidence="2">The sequence shown here is derived from an EMBL/GenBank/DDBJ whole genome shotgun (WGS) entry which is preliminary data.</text>
</comment>
<evidence type="ECO:0000313" key="2">
    <source>
        <dbReference type="EMBL" id="KAJ7101514.1"/>
    </source>
</evidence>
<evidence type="ECO:0000259" key="1">
    <source>
        <dbReference type="PROSITE" id="PS50011"/>
    </source>
</evidence>
<accession>A0AAD6XV35</accession>
<sequence length="152" mass="17033">MADHQLRELKVCEMLRANPHRNICAYHGYLSSAGQTYVGGLCFDRHAMMLGRAADQKISLPADFLDGPDYTLMHLHRLDYAHNHIASWNDINPKNLMLSLNPCGAPVCILIDFDSCQPLGERLEKGPTPDWVYPGDVSVADDDLWALGPMRE</sequence>
<protein>
    <recommendedName>
        <fullName evidence="1">Protein kinase domain-containing protein</fullName>
    </recommendedName>
</protein>
<dbReference type="EMBL" id="JARJCN010000004">
    <property type="protein sequence ID" value="KAJ7101514.1"/>
    <property type="molecule type" value="Genomic_DNA"/>
</dbReference>
<dbReference type="AlphaFoldDB" id="A0AAD6XV35"/>
<dbReference type="PROSITE" id="PS50011">
    <property type="entry name" value="PROTEIN_KINASE_DOM"/>
    <property type="match status" value="1"/>
</dbReference>
<gene>
    <name evidence="2" type="ORF">B0H15DRAFT_769275</name>
</gene>
<proteinExistence type="predicted"/>
<reference evidence="2" key="1">
    <citation type="submission" date="2023-03" db="EMBL/GenBank/DDBJ databases">
        <title>Massive genome expansion in bonnet fungi (Mycena s.s.) driven by repeated elements and novel gene families across ecological guilds.</title>
        <authorList>
            <consortium name="Lawrence Berkeley National Laboratory"/>
            <person name="Harder C.B."/>
            <person name="Miyauchi S."/>
            <person name="Viragh M."/>
            <person name="Kuo A."/>
            <person name="Thoen E."/>
            <person name="Andreopoulos B."/>
            <person name="Lu D."/>
            <person name="Skrede I."/>
            <person name="Drula E."/>
            <person name="Henrissat B."/>
            <person name="Morin E."/>
            <person name="Kohler A."/>
            <person name="Barry K."/>
            <person name="LaButti K."/>
            <person name="Morin E."/>
            <person name="Salamov A."/>
            <person name="Lipzen A."/>
            <person name="Mereny Z."/>
            <person name="Hegedus B."/>
            <person name="Baldrian P."/>
            <person name="Stursova M."/>
            <person name="Weitz H."/>
            <person name="Taylor A."/>
            <person name="Grigoriev I.V."/>
            <person name="Nagy L.G."/>
            <person name="Martin F."/>
            <person name="Kauserud H."/>
        </authorList>
    </citation>
    <scope>NUCLEOTIDE SEQUENCE</scope>
    <source>
        <strain evidence="2">CBHHK173m</strain>
    </source>
</reference>
<dbReference type="GO" id="GO:0004672">
    <property type="term" value="F:protein kinase activity"/>
    <property type="evidence" value="ECO:0007669"/>
    <property type="project" value="InterPro"/>
</dbReference>
<name>A0AAD6XV35_9AGAR</name>
<evidence type="ECO:0000313" key="3">
    <source>
        <dbReference type="Proteomes" id="UP001222325"/>
    </source>
</evidence>
<feature type="domain" description="Protein kinase" evidence="1">
    <location>
        <begin position="1"/>
        <end position="152"/>
    </location>
</feature>
<dbReference type="Proteomes" id="UP001222325">
    <property type="component" value="Unassembled WGS sequence"/>
</dbReference>
<organism evidence="2 3">
    <name type="scientific">Mycena belliarum</name>
    <dbReference type="NCBI Taxonomy" id="1033014"/>
    <lineage>
        <taxon>Eukaryota</taxon>
        <taxon>Fungi</taxon>
        <taxon>Dikarya</taxon>
        <taxon>Basidiomycota</taxon>
        <taxon>Agaricomycotina</taxon>
        <taxon>Agaricomycetes</taxon>
        <taxon>Agaricomycetidae</taxon>
        <taxon>Agaricales</taxon>
        <taxon>Marasmiineae</taxon>
        <taxon>Mycenaceae</taxon>
        <taxon>Mycena</taxon>
    </lineage>
</organism>